<comment type="caution">
    <text evidence="2">The sequence shown here is derived from an EMBL/GenBank/DDBJ whole genome shotgun (WGS) entry which is preliminary data.</text>
</comment>
<organism evidence="2 3">
    <name type="scientific">Trichinella pseudospiralis</name>
    <name type="common">Parasitic roundworm</name>
    <dbReference type="NCBI Taxonomy" id="6337"/>
    <lineage>
        <taxon>Eukaryota</taxon>
        <taxon>Metazoa</taxon>
        <taxon>Ecdysozoa</taxon>
        <taxon>Nematoda</taxon>
        <taxon>Enoplea</taxon>
        <taxon>Dorylaimia</taxon>
        <taxon>Trichinellida</taxon>
        <taxon>Trichinellidae</taxon>
        <taxon>Trichinella</taxon>
    </lineage>
</organism>
<dbReference type="Proteomes" id="UP000054815">
    <property type="component" value="Unassembled WGS sequence"/>
</dbReference>
<evidence type="ECO:0000313" key="2">
    <source>
        <dbReference type="EMBL" id="KRX92708.1"/>
    </source>
</evidence>
<gene>
    <name evidence="2" type="ORF">T4E_2752</name>
</gene>
<name>A0A0V0XX89_TRIPS</name>
<evidence type="ECO:0000256" key="1">
    <source>
        <dbReference type="SAM" id="SignalP"/>
    </source>
</evidence>
<keyword evidence="1" id="KW-0732">Signal</keyword>
<sequence length="107" mass="12017">MSMTSRLVWSTILLIVDSSFSTDGIDSDFCTNESPISLVPELKMHHTLKSSSSKLVLWRQQQQHNKEAAFTGIGNSLKSFLLFNSINKLDLTSKSELYQCSFNINAN</sequence>
<dbReference type="AlphaFoldDB" id="A0A0V0XX89"/>
<proteinExistence type="predicted"/>
<dbReference type="EMBL" id="JYDU01000105">
    <property type="protein sequence ID" value="KRX92708.1"/>
    <property type="molecule type" value="Genomic_DNA"/>
</dbReference>
<evidence type="ECO:0008006" key="4">
    <source>
        <dbReference type="Google" id="ProtNLM"/>
    </source>
</evidence>
<evidence type="ECO:0000313" key="3">
    <source>
        <dbReference type="Proteomes" id="UP000054815"/>
    </source>
</evidence>
<reference evidence="2 3" key="1">
    <citation type="submission" date="2015-01" db="EMBL/GenBank/DDBJ databases">
        <title>Evolution of Trichinella species and genotypes.</title>
        <authorList>
            <person name="Korhonen P.K."/>
            <person name="Edoardo P."/>
            <person name="Giuseppe L.R."/>
            <person name="Gasser R.B."/>
        </authorList>
    </citation>
    <scope>NUCLEOTIDE SEQUENCE [LARGE SCALE GENOMIC DNA]</scope>
    <source>
        <strain evidence="2">ISS141</strain>
    </source>
</reference>
<feature type="chain" id="PRO_5006872938" description="Ig-like domain-containing protein" evidence="1">
    <location>
        <begin position="22"/>
        <end position="107"/>
    </location>
</feature>
<feature type="signal peptide" evidence="1">
    <location>
        <begin position="1"/>
        <end position="21"/>
    </location>
</feature>
<accession>A0A0V0XX89</accession>
<protein>
    <recommendedName>
        <fullName evidence="4">Ig-like domain-containing protein</fullName>
    </recommendedName>
</protein>